<accession>A0ACB8Q7T9</accession>
<sequence length="168" mass="19644">MNDGTLDRNNDSLSRLGRREYDPPTTHAAPCSTASPLGTARAQTSSHRRDRSASPRRRRHGRSPSMRRHHPRSRSRSHSRSLSPRRQHRSPSRSRSYSPERKRHSSSKTKEREKDKDGRRKKKDKGDKEERRSILTGKKIKLRVDRDASDRERDKNRADLLRFLNAAY</sequence>
<evidence type="ECO:0000313" key="1">
    <source>
        <dbReference type="EMBL" id="KAI0027788.1"/>
    </source>
</evidence>
<dbReference type="EMBL" id="MU273839">
    <property type="protein sequence ID" value="KAI0027788.1"/>
    <property type="molecule type" value="Genomic_DNA"/>
</dbReference>
<dbReference type="Proteomes" id="UP000814128">
    <property type="component" value="Unassembled WGS sequence"/>
</dbReference>
<organism evidence="1 2">
    <name type="scientific">Vararia minispora EC-137</name>
    <dbReference type="NCBI Taxonomy" id="1314806"/>
    <lineage>
        <taxon>Eukaryota</taxon>
        <taxon>Fungi</taxon>
        <taxon>Dikarya</taxon>
        <taxon>Basidiomycota</taxon>
        <taxon>Agaricomycotina</taxon>
        <taxon>Agaricomycetes</taxon>
        <taxon>Russulales</taxon>
        <taxon>Lachnocladiaceae</taxon>
        <taxon>Vararia</taxon>
    </lineage>
</organism>
<name>A0ACB8Q7T9_9AGAM</name>
<proteinExistence type="predicted"/>
<keyword evidence="2" id="KW-1185">Reference proteome</keyword>
<gene>
    <name evidence="1" type="ORF">K488DRAFT_74273</name>
</gene>
<comment type="caution">
    <text evidence="1">The sequence shown here is derived from an EMBL/GenBank/DDBJ whole genome shotgun (WGS) entry which is preliminary data.</text>
</comment>
<reference evidence="1" key="2">
    <citation type="journal article" date="2022" name="New Phytol.">
        <title>Evolutionary transition to the ectomycorrhizal habit in the genomes of a hyperdiverse lineage of mushroom-forming fungi.</title>
        <authorList>
            <person name="Looney B."/>
            <person name="Miyauchi S."/>
            <person name="Morin E."/>
            <person name="Drula E."/>
            <person name="Courty P.E."/>
            <person name="Kohler A."/>
            <person name="Kuo A."/>
            <person name="LaButti K."/>
            <person name="Pangilinan J."/>
            <person name="Lipzen A."/>
            <person name="Riley R."/>
            <person name="Andreopoulos W."/>
            <person name="He G."/>
            <person name="Johnson J."/>
            <person name="Nolan M."/>
            <person name="Tritt A."/>
            <person name="Barry K.W."/>
            <person name="Grigoriev I.V."/>
            <person name="Nagy L.G."/>
            <person name="Hibbett D."/>
            <person name="Henrissat B."/>
            <person name="Matheny P.B."/>
            <person name="Labbe J."/>
            <person name="Martin F.M."/>
        </authorList>
    </citation>
    <scope>NUCLEOTIDE SEQUENCE</scope>
    <source>
        <strain evidence="1">EC-137</strain>
    </source>
</reference>
<evidence type="ECO:0000313" key="2">
    <source>
        <dbReference type="Proteomes" id="UP000814128"/>
    </source>
</evidence>
<reference evidence="1" key="1">
    <citation type="submission" date="2021-02" db="EMBL/GenBank/DDBJ databases">
        <authorList>
            <consortium name="DOE Joint Genome Institute"/>
            <person name="Ahrendt S."/>
            <person name="Looney B.P."/>
            <person name="Miyauchi S."/>
            <person name="Morin E."/>
            <person name="Drula E."/>
            <person name="Courty P.E."/>
            <person name="Chicoki N."/>
            <person name="Fauchery L."/>
            <person name="Kohler A."/>
            <person name="Kuo A."/>
            <person name="Labutti K."/>
            <person name="Pangilinan J."/>
            <person name="Lipzen A."/>
            <person name="Riley R."/>
            <person name="Andreopoulos W."/>
            <person name="He G."/>
            <person name="Johnson J."/>
            <person name="Barry K.W."/>
            <person name="Grigoriev I.V."/>
            <person name="Nagy L."/>
            <person name="Hibbett D."/>
            <person name="Henrissat B."/>
            <person name="Matheny P.B."/>
            <person name="Labbe J."/>
            <person name="Martin F."/>
        </authorList>
    </citation>
    <scope>NUCLEOTIDE SEQUENCE</scope>
    <source>
        <strain evidence="1">EC-137</strain>
    </source>
</reference>
<protein>
    <submittedName>
        <fullName evidence="1">Uncharacterized protein</fullName>
    </submittedName>
</protein>